<name>A0A5B9PHP2_9BACT</name>
<dbReference type="AlphaFoldDB" id="A0A5B9PHP2"/>
<dbReference type="InterPro" id="IPR002372">
    <property type="entry name" value="PQQ_rpt_dom"/>
</dbReference>
<evidence type="ECO:0000259" key="2">
    <source>
        <dbReference type="Pfam" id="PF13360"/>
    </source>
</evidence>
<proteinExistence type="predicted"/>
<dbReference type="OrthoDB" id="244732at2"/>
<reference evidence="3 4" key="1">
    <citation type="submission" date="2019-08" db="EMBL/GenBank/DDBJ databases">
        <title>Deep-cultivation of Planctomycetes and their phenomic and genomic characterization uncovers novel biology.</title>
        <authorList>
            <person name="Wiegand S."/>
            <person name="Jogler M."/>
            <person name="Boedeker C."/>
            <person name="Pinto D."/>
            <person name="Vollmers J."/>
            <person name="Rivas-Marin E."/>
            <person name="Kohn T."/>
            <person name="Peeters S.H."/>
            <person name="Heuer A."/>
            <person name="Rast P."/>
            <person name="Oberbeckmann S."/>
            <person name="Bunk B."/>
            <person name="Jeske O."/>
            <person name="Meyerdierks A."/>
            <person name="Storesund J.E."/>
            <person name="Kallscheuer N."/>
            <person name="Luecker S."/>
            <person name="Lage O.M."/>
            <person name="Pohl T."/>
            <person name="Merkel B.J."/>
            <person name="Hornburger P."/>
            <person name="Mueller R.-W."/>
            <person name="Bruemmer F."/>
            <person name="Labrenz M."/>
            <person name="Spormann A.M."/>
            <person name="Op den Camp H."/>
            <person name="Overmann J."/>
            <person name="Amann R."/>
            <person name="Jetten M.S.M."/>
            <person name="Mascher T."/>
            <person name="Medema M.H."/>
            <person name="Devos D.P."/>
            <person name="Kaster A.-K."/>
            <person name="Ovreas L."/>
            <person name="Rohde M."/>
            <person name="Galperin M.Y."/>
            <person name="Jogler C."/>
        </authorList>
    </citation>
    <scope>NUCLEOTIDE SEQUENCE [LARGE SCALE GENOMIC DNA]</scope>
    <source>
        <strain evidence="3 4">FC18</strain>
    </source>
</reference>
<dbReference type="InterPro" id="IPR015943">
    <property type="entry name" value="WD40/YVTN_repeat-like_dom_sf"/>
</dbReference>
<dbReference type="Pfam" id="PF13360">
    <property type="entry name" value="PQQ_2"/>
    <property type="match status" value="1"/>
</dbReference>
<evidence type="ECO:0000313" key="3">
    <source>
        <dbReference type="EMBL" id="QEG24182.1"/>
    </source>
</evidence>
<dbReference type="SUPFAM" id="SSF50998">
    <property type="entry name" value="Quinoprotein alcohol dehydrogenase-like"/>
    <property type="match status" value="1"/>
</dbReference>
<accession>A0A5B9PHP2</accession>
<keyword evidence="4" id="KW-1185">Reference proteome</keyword>
<dbReference type="RefSeq" id="WP_075083470.1">
    <property type="nucleotide sequence ID" value="NZ_CP042912.1"/>
</dbReference>
<dbReference type="KEGG" id="mff:MFFC18_40990"/>
<evidence type="ECO:0000256" key="1">
    <source>
        <dbReference type="SAM" id="MobiDB-lite"/>
    </source>
</evidence>
<organism evidence="3 4">
    <name type="scientific">Mariniblastus fucicola</name>
    <dbReference type="NCBI Taxonomy" id="980251"/>
    <lineage>
        <taxon>Bacteria</taxon>
        <taxon>Pseudomonadati</taxon>
        <taxon>Planctomycetota</taxon>
        <taxon>Planctomycetia</taxon>
        <taxon>Pirellulales</taxon>
        <taxon>Pirellulaceae</taxon>
        <taxon>Mariniblastus</taxon>
    </lineage>
</organism>
<feature type="region of interest" description="Disordered" evidence="1">
    <location>
        <begin position="244"/>
        <end position="270"/>
    </location>
</feature>
<dbReference type="Gene3D" id="2.130.10.10">
    <property type="entry name" value="YVTN repeat-like/Quinoprotein amine dehydrogenase"/>
    <property type="match status" value="2"/>
</dbReference>
<dbReference type="InterPro" id="IPR011047">
    <property type="entry name" value="Quinoprotein_ADH-like_sf"/>
</dbReference>
<protein>
    <submittedName>
        <fullName evidence="3">Outer membrane biogenesis protein BamB</fullName>
    </submittedName>
</protein>
<dbReference type="PANTHER" id="PTHR34512:SF30">
    <property type="entry name" value="OUTER MEMBRANE PROTEIN ASSEMBLY FACTOR BAMB"/>
    <property type="match status" value="1"/>
</dbReference>
<gene>
    <name evidence="3" type="ORF">MFFC18_40990</name>
</gene>
<feature type="compositionally biased region" description="Low complexity" evidence="1">
    <location>
        <begin position="249"/>
        <end position="270"/>
    </location>
</feature>
<dbReference type="Proteomes" id="UP000322214">
    <property type="component" value="Chromosome"/>
</dbReference>
<dbReference type="PANTHER" id="PTHR34512">
    <property type="entry name" value="CELL SURFACE PROTEIN"/>
    <property type="match status" value="1"/>
</dbReference>
<feature type="domain" description="Pyrrolo-quinoline quinone repeat" evidence="2">
    <location>
        <begin position="132"/>
        <end position="258"/>
    </location>
</feature>
<evidence type="ECO:0000313" key="4">
    <source>
        <dbReference type="Proteomes" id="UP000322214"/>
    </source>
</evidence>
<sequence>MNVVSRFCFLLIVVLAQPVWGQSWMQFRGNAANPVSESQNVATKWSATENIQWKTEIEGRGWSSPIVVDDRVFVTTAVNENETKPPQAGTNYSNAYVAELMKEGLSQEEVEKRVMERDFELPDSVNLHCFLVCLDLNSGKELWRHEYHTGKPPGGMHRKNSFASETPLSDGNHVFVYATHVGLYAYTLDGKQVWNTSLENHPIYMEFGTGTSPVLLDEKIIILDDNEEASSIAAYNKTDGSQIWKTQRSGPASKPAASASGPPAGMPKSGWATPYVWKTPERTEIVTVGPSLAVSYDESGNELWRMKGMTPAPSASSFAFGDFLLLNGGKMQPVYAIRPGAQGDITLEKGTLKSEFVEWSRPRAGTYIPTPVAHDGGLYVLQDNGILQRYDTSTGEQSYKKRIKSSGADFTSSPWVMGDKLFCLSEQGDTYVLKTGSEYELLHTNSLGEFCMASPAVAGDRLILRTESAIYSIAKQ</sequence>
<dbReference type="EMBL" id="CP042912">
    <property type="protein sequence ID" value="QEG24182.1"/>
    <property type="molecule type" value="Genomic_DNA"/>
</dbReference>
<dbReference type="STRING" id="980251.GCA_001642875_00675"/>